<evidence type="ECO:0000256" key="3">
    <source>
        <dbReference type="ARBA" id="ARBA00022691"/>
    </source>
</evidence>
<evidence type="ECO:0000256" key="1">
    <source>
        <dbReference type="ARBA" id="ARBA00022603"/>
    </source>
</evidence>
<name>A0A7G2CMU4_9TRYP</name>
<evidence type="ECO:0000313" key="5">
    <source>
        <dbReference type="EMBL" id="CAD2220729.1"/>
    </source>
</evidence>
<dbReference type="VEuPathDB" id="TriTrypDB:ADEAN_000825100"/>
<dbReference type="GO" id="GO:0032259">
    <property type="term" value="P:methylation"/>
    <property type="evidence" value="ECO:0007669"/>
    <property type="project" value="UniProtKB-KW"/>
</dbReference>
<keyword evidence="6" id="KW-1185">Reference proteome</keyword>
<organism evidence="5 6">
    <name type="scientific">Angomonas deanei</name>
    <dbReference type="NCBI Taxonomy" id="59799"/>
    <lineage>
        <taxon>Eukaryota</taxon>
        <taxon>Discoba</taxon>
        <taxon>Euglenozoa</taxon>
        <taxon>Kinetoplastea</taxon>
        <taxon>Metakinetoplastina</taxon>
        <taxon>Trypanosomatida</taxon>
        <taxon>Trypanosomatidae</taxon>
        <taxon>Strigomonadinae</taxon>
        <taxon>Angomonas</taxon>
    </lineage>
</organism>
<sequence>MHSSTDDDTLLNHRVWASRIKEQHFHLQKCIANRREGDHTEDNHCHEPSAGDFTDDVHQWKCAVSSSEEQGRLTAYAESMHHLATMYWANADHGTQRGGNPKRGREECGEGGGDTHNKYYTDRVAYCLSCLSAYFLGTWRRPGADTLVYETLPLIFSRAIKPLRRDYFHRLHRVATPAEVEGLVDEVRTGVGEGWRTALEYRRVAAGADPGAVPPPLAVLDVGSCYGPFAGRVVEGRPGVPVPLDVTSIDIQPYGDHTGADRPVWKGDWVGMTFFTDEGGRESDGQSPALRRIKLSGSPSEASTTVEGIRVASFDAVFFASYFRISQPLVCAIYAACMRTWRSRRGVCW</sequence>
<dbReference type="EMBL" id="LR877162">
    <property type="protein sequence ID" value="CAD2220729.1"/>
    <property type="molecule type" value="Genomic_DNA"/>
</dbReference>
<dbReference type="Proteomes" id="UP000515908">
    <property type="component" value="Chromosome 18"/>
</dbReference>
<keyword evidence="3" id="KW-0949">S-adenosyl-L-methionine</keyword>
<evidence type="ECO:0000256" key="4">
    <source>
        <dbReference type="SAM" id="MobiDB-lite"/>
    </source>
</evidence>
<dbReference type="PANTHER" id="PTHR21008:SF0">
    <property type="entry name" value="S-ADENOSYLMETHIONINE SENSOR UPSTREAM OF MTORC1"/>
    <property type="match status" value="1"/>
</dbReference>
<keyword evidence="1" id="KW-0489">Methyltransferase</keyword>
<proteinExistence type="predicted"/>
<evidence type="ECO:0000256" key="2">
    <source>
        <dbReference type="ARBA" id="ARBA00022679"/>
    </source>
</evidence>
<feature type="compositionally biased region" description="Basic and acidic residues" evidence="4">
    <location>
        <begin position="103"/>
        <end position="112"/>
    </location>
</feature>
<keyword evidence="2" id="KW-0808">Transferase</keyword>
<dbReference type="OrthoDB" id="5954793at2759"/>
<evidence type="ECO:0000313" key="6">
    <source>
        <dbReference type="Proteomes" id="UP000515908"/>
    </source>
</evidence>
<accession>A0A7G2CMU4</accession>
<dbReference type="AlphaFoldDB" id="A0A7G2CMU4"/>
<dbReference type="InterPro" id="IPR021867">
    <property type="entry name" value="Bmt2/SAMTOR"/>
</dbReference>
<gene>
    <name evidence="5" type="ORF">ADEAN_000825100</name>
</gene>
<dbReference type="GO" id="GO:0008168">
    <property type="term" value="F:methyltransferase activity"/>
    <property type="evidence" value="ECO:0007669"/>
    <property type="project" value="UniProtKB-KW"/>
</dbReference>
<protein>
    <submittedName>
        <fullName evidence="5">Uncharacterized protein</fullName>
    </submittedName>
</protein>
<dbReference type="GO" id="GO:1904262">
    <property type="term" value="P:negative regulation of TORC1 signaling"/>
    <property type="evidence" value="ECO:0007669"/>
    <property type="project" value="TreeGrafter"/>
</dbReference>
<reference evidence="5 6" key="1">
    <citation type="submission" date="2020-08" db="EMBL/GenBank/DDBJ databases">
        <authorList>
            <person name="Newling K."/>
            <person name="Davey J."/>
            <person name="Forrester S."/>
        </authorList>
    </citation>
    <scope>NUCLEOTIDE SEQUENCE [LARGE SCALE GENOMIC DNA]</scope>
    <source>
        <strain evidence="6">Crithidia deanei Carvalho (ATCC PRA-265)</strain>
    </source>
</reference>
<dbReference type="PANTHER" id="PTHR21008">
    <property type="entry name" value="S-ADENOSYLMETHIONINE SENSOR UPSTREAM OF MTORC1-RELATED"/>
    <property type="match status" value="1"/>
</dbReference>
<feature type="region of interest" description="Disordered" evidence="4">
    <location>
        <begin position="92"/>
        <end position="112"/>
    </location>
</feature>